<accession>A0ABS8MMW9</accession>
<dbReference type="RefSeq" id="WP_229986865.1">
    <property type="nucleotide sequence ID" value="NZ_JAJJMO010000001.1"/>
</dbReference>
<dbReference type="PANTHER" id="PTHR47506:SF10">
    <property type="entry name" value="TRANSCRIPTIONAL REGULATORY PROTEIN"/>
    <property type="match status" value="1"/>
</dbReference>
<sequence>MARKKEFDPVEKLERARDIFWEKGYHITSMEDLVTHMQVNRRSMYDTYGDKHKLFIESLRNYALETYEEYRLAALGENSALKAIKLILNKAIKRSFEQNKVCMIVKTSFEVGALDSDIMELLKQLNLKLILILEDLIIKAQENNEVNRNKNAKESAQFIVGSLAGLWQMQILYNDIEMIQQMAKRLIESLE</sequence>
<dbReference type="Gene3D" id="1.10.10.60">
    <property type="entry name" value="Homeodomain-like"/>
    <property type="match status" value="1"/>
</dbReference>
<organism evidence="5 6">
    <name type="scientific">Flavobacterium pisciphilum</name>
    <dbReference type="NCBI Taxonomy" id="2893755"/>
    <lineage>
        <taxon>Bacteria</taxon>
        <taxon>Pseudomonadati</taxon>
        <taxon>Bacteroidota</taxon>
        <taxon>Flavobacteriia</taxon>
        <taxon>Flavobacteriales</taxon>
        <taxon>Flavobacteriaceae</taxon>
        <taxon>Flavobacterium</taxon>
    </lineage>
</organism>
<keyword evidence="6" id="KW-1185">Reference proteome</keyword>
<evidence type="ECO:0000313" key="5">
    <source>
        <dbReference type="EMBL" id="MCC9070113.1"/>
    </source>
</evidence>
<evidence type="ECO:0000256" key="3">
    <source>
        <dbReference type="ARBA" id="ARBA00023163"/>
    </source>
</evidence>
<comment type="caution">
    <text evidence="5">The sequence shown here is derived from an EMBL/GenBank/DDBJ whole genome shotgun (WGS) entry which is preliminary data.</text>
</comment>
<gene>
    <name evidence="5" type="ORF">LNQ49_00645</name>
</gene>
<dbReference type="Proteomes" id="UP001430919">
    <property type="component" value="Unassembled WGS sequence"/>
</dbReference>
<keyword evidence="2" id="KW-0238">DNA-binding</keyword>
<reference evidence="5" key="1">
    <citation type="submission" date="2021-11" db="EMBL/GenBank/DDBJ databases">
        <title>Description of novel Flavobacterium species.</title>
        <authorList>
            <person name="Saticioglu I.B."/>
            <person name="Ay H."/>
            <person name="Altun S."/>
            <person name="Duman M."/>
        </authorList>
    </citation>
    <scope>NUCLEOTIDE SEQUENCE</scope>
    <source>
        <strain evidence="5">F-65</strain>
    </source>
</reference>
<dbReference type="SUPFAM" id="SSF48498">
    <property type="entry name" value="Tetracyclin repressor-like, C-terminal domain"/>
    <property type="match status" value="1"/>
</dbReference>
<evidence type="ECO:0000256" key="1">
    <source>
        <dbReference type="ARBA" id="ARBA00023015"/>
    </source>
</evidence>
<dbReference type="InterPro" id="IPR009057">
    <property type="entry name" value="Homeodomain-like_sf"/>
</dbReference>
<evidence type="ECO:0000256" key="2">
    <source>
        <dbReference type="ARBA" id="ARBA00023125"/>
    </source>
</evidence>
<dbReference type="InterPro" id="IPR036271">
    <property type="entry name" value="Tet_transcr_reg_TetR-rel_C_sf"/>
</dbReference>
<dbReference type="InterPro" id="IPR001647">
    <property type="entry name" value="HTH_TetR"/>
</dbReference>
<proteinExistence type="predicted"/>
<keyword evidence="3" id="KW-0804">Transcription</keyword>
<protein>
    <submittedName>
        <fullName evidence="5">TetR/AcrR family transcriptional regulator</fullName>
    </submittedName>
</protein>
<feature type="domain" description="HTH tetR-type" evidence="4">
    <location>
        <begin position="13"/>
        <end position="57"/>
    </location>
</feature>
<dbReference type="EMBL" id="JAJJMO010000001">
    <property type="protein sequence ID" value="MCC9070113.1"/>
    <property type="molecule type" value="Genomic_DNA"/>
</dbReference>
<evidence type="ECO:0000259" key="4">
    <source>
        <dbReference type="Pfam" id="PF00440"/>
    </source>
</evidence>
<dbReference type="SUPFAM" id="SSF46689">
    <property type="entry name" value="Homeodomain-like"/>
    <property type="match status" value="1"/>
</dbReference>
<name>A0ABS8MMW9_9FLAO</name>
<evidence type="ECO:0000313" key="6">
    <source>
        <dbReference type="Proteomes" id="UP001430919"/>
    </source>
</evidence>
<keyword evidence="1" id="KW-0805">Transcription regulation</keyword>
<dbReference type="Gene3D" id="1.10.357.10">
    <property type="entry name" value="Tetracycline Repressor, domain 2"/>
    <property type="match status" value="1"/>
</dbReference>
<dbReference type="PANTHER" id="PTHR47506">
    <property type="entry name" value="TRANSCRIPTIONAL REGULATORY PROTEIN"/>
    <property type="match status" value="1"/>
</dbReference>
<dbReference type="Pfam" id="PF00440">
    <property type="entry name" value="TetR_N"/>
    <property type="match status" value="1"/>
</dbReference>